<evidence type="ECO:0000256" key="4">
    <source>
        <dbReference type="ARBA" id="ARBA00022692"/>
    </source>
</evidence>
<dbReference type="PROSITE" id="PS52016">
    <property type="entry name" value="TONB_DEPENDENT_REC_3"/>
    <property type="match status" value="1"/>
</dbReference>
<protein>
    <submittedName>
        <fullName evidence="8">TonB-dependent receptor</fullName>
    </submittedName>
</protein>
<dbReference type="GO" id="GO:0009279">
    <property type="term" value="C:cell outer membrane"/>
    <property type="evidence" value="ECO:0007669"/>
    <property type="project" value="UniProtKB-SubCell"/>
</dbReference>
<keyword evidence="9" id="KW-1185">Reference proteome</keyword>
<evidence type="ECO:0000313" key="8">
    <source>
        <dbReference type="EMBL" id="NHO66698.1"/>
    </source>
</evidence>
<dbReference type="InterPro" id="IPR039426">
    <property type="entry name" value="TonB-dep_rcpt-like"/>
</dbReference>
<reference evidence="8" key="1">
    <citation type="submission" date="2020-03" db="EMBL/GenBank/DDBJ databases">
        <authorList>
            <person name="Guo F."/>
        </authorList>
    </citation>
    <scope>NUCLEOTIDE SEQUENCE</scope>
    <source>
        <strain evidence="8">JCM 30134</strain>
    </source>
</reference>
<evidence type="ECO:0000256" key="1">
    <source>
        <dbReference type="ARBA" id="ARBA00004571"/>
    </source>
</evidence>
<evidence type="ECO:0000256" key="5">
    <source>
        <dbReference type="ARBA" id="ARBA00023136"/>
    </source>
</evidence>
<accession>A0A9E5MM99</accession>
<dbReference type="EMBL" id="JAAONZ010000011">
    <property type="protein sequence ID" value="NHO66698.1"/>
    <property type="molecule type" value="Genomic_DNA"/>
</dbReference>
<keyword evidence="4 7" id="KW-0812">Transmembrane</keyword>
<evidence type="ECO:0000256" key="6">
    <source>
        <dbReference type="ARBA" id="ARBA00023237"/>
    </source>
</evidence>
<dbReference type="Proteomes" id="UP000787472">
    <property type="component" value="Unassembled WGS sequence"/>
</dbReference>
<dbReference type="Gene3D" id="2.40.170.20">
    <property type="entry name" value="TonB-dependent receptor, beta-barrel domain"/>
    <property type="match status" value="1"/>
</dbReference>
<proteinExistence type="inferred from homology"/>
<dbReference type="RefSeq" id="WP_167187995.1">
    <property type="nucleotide sequence ID" value="NZ_JAAONZ010000011.1"/>
</dbReference>
<dbReference type="AlphaFoldDB" id="A0A9E5MM99"/>
<comment type="caution">
    <text evidence="8">The sequence shown here is derived from an EMBL/GenBank/DDBJ whole genome shotgun (WGS) entry which is preliminary data.</text>
</comment>
<name>A0A9E5MM99_9GAMM</name>
<evidence type="ECO:0000256" key="2">
    <source>
        <dbReference type="ARBA" id="ARBA00022448"/>
    </source>
</evidence>
<organism evidence="8 9">
    <name type="scientific">Pseudomaricurvus hydrocarbonicus</name>
    <dbReference type="NCBI Taxonomy" id="1470433"/>
    <lineage>
        <taxon>Bacteria</taxon>
        <taxon>Pseudomonadati</taxon>
        <taxon>Pseudomonadota</taxon>
        <taxon>Gammaproteobacteria</taxon>
        <taxon>Cellvibrionales</taxon>
        <taxon>Cellvibrionaceae</taxon>
        <taxon>Pseudomaricurvus</taxon>
    </lineage>
</organism>
<evidence type="ECO:0000313" key="9">
    <source>
        <dbReference type="Proteomes" id="UP000787472"/>
    </source>
</evidence>
<evidence type="ECO:0000256" key="7">
    <source>
        <dbReference type="PROSITE-ProRule" id="PRU01360"/>
    </source>
</evidence>
<keyword evidence="2 7" id="KW-0813">Transport</keyword>
<keyword evidence="5 7" id="KW-0472">Membrane</keyword>
<keyword evidence="6 7" id="KW-0998">Cell outer membrane</keyword>
<dbReference type="InterPro" id="IPR036942">
    <property type="entry name" value="Beta-barrel_TonB_sf"/>
</dbReference>
<evidence type="ECO:0000256" key="3">
    <source>
        <dbReference type="ARBA" id="ARBA00022452"/>
    </source>
</evidence>
<dbReference type="SUPFAM" id="SSF56935">
    <property type="entry name" value="Porins"/>
    <property type="match status" value="1"/>
</dbReference>
<gene>
    <name evidence="8" type="ORF">G8770_14200</name>
</gene>
<keyword evidence="3 7" id="KW-1134">Transmembrane beta strand</keyword>
<keyword evidence="8" id="KW-0675">Receptor</keyword>
<sequence length="93" mass="10378">MEELSLNANYCDTADADKGGAYIPAYSLTNLRANLYNVARSDFDLAFYVNNVFDKGYALSSCISSRSLGFDSLVYGAPRLWGKEARYNLNIDR</sequence>
<comment type="subcellular location">
    <subcellularLocation>
        <location evidence="1 7">Cell outer membrane</location>
        <topology evidence="1 7">Multi-pass membrane protein</topology>
    </subcellularLocation>
</comment>
<comment type="similarity">
    <text evidence="7">Belongs to the TonB-dependent receptor family.</text>
</comment>